<feature type="transmembrane region" description="Helical" evidence="6">
    <location>
        <begin position="79"/>
        <end position="97"/>
    </location>
</feature>
<comment type="caution">
    <text evidence="7">The sequence shown here is derived from an EMBL/GenBank/DDBJ whole genome shotgun (WGS) entry which is preliminary data.</text>
</comment>
<feature type="transmembrane region" description="Helical" evidence="6">
    <location>
        <begin position="109"/>
        <end position="127"/>
    </location>
</feature>
<keyword evidence="8" id="KW-1185">Reference proteome</keyword>
<sequence length="502" mass="54067">MNEKNPVTPLDPENGPAAKHQHFEIASEKANMTANTERALEAQGRELHELPISYCLGGFGLISPLITYINNDIGPSDNILWVSLAWLLLQAITYLIVGRLTDIFGRRWFFIIGSCIGLIGSIFGAVAQTVNQLIGSMVFLGISAGIMLCFFWASAEIVPMKYRYLANVGTYIFSIPTNPLAPKLAYWFQAETKVSAPVIGTLVAGAVGTALCILWELKLPFKDVDPFFPLHLFRNGRYMAVSWLTGFASCNYYAFVLLWPAAVTNIYTVEGNYLSTMFALPAMSFVFGQIAGGIVANFTGPKLPTIGFMIIATPLLGAAATNPLNMSMTMAFVITGCFTVGAADAIAITTTTFPIRSQEEIGTAGGLSGFIRLFVPTISVAVYSTVLANKLTTTLPARISKAVADTSFPNSSIPALISAFQGTSSFGEVPGITDQVIELGQQGFRSGYSDAIRIVFLTNLAFCGVAVILSFFVANNDASKDNFVAGHIHTKADEQALEQQEK</sequence>
<dbReference type="InterPro" id="IPR010573">
    <property type="entry name" value="MFS_Str1/Tri12-like"/>
</dbReference>
<dbReference type="GO" id="GO:0022857">
    <property type="term" value="F:transmembrane transporter activity"/>
    <property type="evidence" value="ECO:0007669"/>
    <property type="project" value="InterPro"/>
</dbReference>
<protein>
    <recommendedName>
        <fullName evidence="9">MFS general substrate transporter</fullName>
    </recommendedName>
</protein>
<reference evidence="7" key="1">
    <citation type="submission" date="2022-11" db="EMBL/GenBank/DDBJ databases">
        <authorList>
            <person name="Scott C."/>
            <person name="Bruce N."/>
        </authorList>
    </citation>
    <scope>NUCLEOTIDE SEQUENCE</scope>
</reference>
<evidence type="ECO:0000256" key="2">
    <source>
        <dbReference type="ARBA" id="ARBA00022448"/>
    </source>
</evidence>
<feature type="transmembrane region" description="Helical" evidence="6">
    <location>
        <begin position="194"/>
        <end position="217"/>
    </location>
</feature>
<evidence type="ECO:0000256" key="5">
    <source>
        <dbReference type="ARBA" id="ARBA00023136"/>
    </source>
</evidence>
<organism evidence="7 8">
    <name type="scientific">Parascedosporium putredinis</name>
    <dbReference type="NCBI Taxonomy" id="1442378"/>
    <lineage>
        <taxon>Eukaryota</taxon>
        <taxon>Fungi</taxon>
        <taxon>Dikarya</taxon>
        <taxon>Ascomycota</taxon>
        <taxon>Pezizomycotina</taxon>
        <taxon>Sordariomycetes</taxon>
        <taxon>Hypocreomycetidae</taxon>
        <taxon>Microascales</taxon>
        <taxon>Microascaceae</taxon>
        <taxon>Parascedosporium</taxon>
    </lineage>
</organism>
<dbReference type="PANTHER" id="PTHR23501">
    <property type="entry name" value="MAJOR FACILITATOR SUPERFAMILY"/>
    <property type="match status" value="1"/>
</dbReference>
<feature type="transmembrane region" description="Helical" evidence="6">
    <location>
        <begin position="326"/>
        <end position="348"/>
    </location>
</feature>
<evidence type="ECO:0000256" key="1">
    <source>
        <dbReference type="ARBA" id="ARBA00004141"/>
    </source>
</evidence>
<dbReference type="Pfam" id="PF06609">
    <property type="entry name" value="TRI12"/>
    <property type="match status" value="2"/>
</dbReference>
<dbReference type="OrthoDB" id="4161376at2759"/>
<dbReference type="InterPro" id="IPR036259">
    <property type="entry name" value="MFS_trans_sf"/>
</dbReference>
<dbReference type="EMBL" id="CALLCH030000013">
    <property type="protein sequence ID" value="CAI4215876.1"/>
    <property type="molecule type" value="Genomic_DNA"/>
</dbReference>
<name>A0A9P1MBS7_9PEZI</name>
<evidence type="ECO:0000256" key="6">
    <source>
        <dbReference type="SAM" id="Phobius"/>
    </source>
</evidence>
<keyword evidence="3 6" id="KW-0812">Transmembrane</keyword>
<dbReference type="GO" id="GO:0005886">
    <property type="term" value="C:plasma membrane"/>
    <property type="evidence" value="ECO:0007669"/>
    <property type="project" value="TreeGrafter"/>
</dbReference>
<feature type="transmembrane region" description="Helical" evidence="6">
    <location>
        <begin position="133"/>
        <end position="153"/>
    </location>
</feature>
<evidence type="ECO:0000313" key="8">
    <source>
        <dbReference type="Proteomes" id="UP000838763"/>
    </source>
</evidence>
<dbReference type="AlphaFoldDB" id="A0A9P1MBS7"/>
<feature type="transmembrane region" description="Helical" evidence="6">
    <location>
        <begin position="303"/>
        <end position="320"/>
    </location>
</feature>
<keyword evidence="4 6" id="KW-1133">Transmembrane helix</keyword>
<keyword evidence="5 6" id="KW-0472">Membrane</keyword>
<dbReference type="PANTHER" id="PTHR23501:SF109">
    <property type="entry name" value="MAJOR FACILITATOR SUPERFAMILY (MFS) PROFILE DOMAIN-CONTAINING PROTEIN-RELATED"/>
    <property type="match status" value="1"/>
</dbReference>
<feature type="transmembrane region" description="Helical" evidence="6">
    <location>
        <begin position="273"/>
        <end position="296"/>
    </location>
</feature>
<dbReference type="Proteomes" id="UP000838763">
    <property type="component" value="Unassembled WGS sequence"/>
</dbReference>
<evidence type="ECO:0000256" key="4">
    <source>
        <dbReference type="ARBA" id="ARBA00022989"/>
    </source>
</evidence>
<feature type="transmembrane region" description="Helical" evidence="6">
    <location>
        <begin position="454"/>
        <end position="474"/>
    </location>
</feature>
<accession>A0A9P1MBS7</accession>
<keyword evidence="2" id="KW-0813">Transport</keyword>
<comment type="subcellular location">
    <subcellularLocation>
        <location evidence="1">Membrane</location>
        <topology evidence="1">Multi-pass membrane protein</topology>
    </subcellularLocation>
</comment>
<evidence type="ECO:0000256" key="3">
    <source>
        <dbReference type="ARBA" id="ARBA00022692"/>
    </source>
</evidence>
<evidence type="ECO:0000313" key="7">
    <source>
        <dbReference type="EMBL" id="CAI4215876.1"/>
    </source>
</evidence>
<dbReference type="SUPFAM" id="SSF103473">
    <property type="entry name" value="MFS general substrate transporter"/>
    <property type="match status" value="1"/>
</dbReference>
<dbReference type="Gene3D" id="1.20.1250.20">
    <property type="entry name" value="MFS general substrate transporter like domains"/>
    <property type="match status" value="1"/>
</dbReference>
<proteinExistence type="predicted"/>
<gene>
    <name evidence="7" type="ORF">PPNO1_LOCUS5550</name>
</gene>
<evidence type="ECO:0008006" key="9">
    <source>
        <dbReference type="Google" id="ProtNLM"/>
    </source>
</evidence>
<feature type="transmembrane region" description="Helical" evidence="6">
    <location>
        <begin position="238"/>
        <end position="261"/>
    </location>
</feature>